<dbReference type="EMBL" id="JASVYU010000046">
    <property type="protein sequence ID" value="MDN0289013.1"/>
    <property type="molecule type" value="Genomic_DNA"/>
</dbReference>
<name>A0AAQ0W7L9_9XANT</name>
<gene>
    <name evidence="1" type="ORF">QSH54_20825</name>
</gene>
<dbReference type="RefSeq" id="WP_064485213.1">
    <property type="nucleotide sequence ID" value="NZ_CP044334.1"/>
</dbReference>
<proteinExistence type="predicted"/>
<organism evidence="1">
    <name type="scientific">Xanthomonas arboricola pv. pruni</name>
    <dbReference type="NCBI Taxonomy" id="69929"/>
    <lineage>
        <taxon>Bacteria</taxon>
        <taxon>Pseudomonadati</taxon>
        <taxon>Pseudomonadota</taxon>
        <taxon>Gammaproteobacteria</taxon>
        <taxon>Lysobacterales</taxon>
        <taxon>Lysobacteraceae</taxon>
        <taxon>Xanthomonas</taxon>
    </lineage>
</organism>
<reference evidence="1" key="1">
    <citation type="submission" date="2023-06" db="EMBL/GenBank/DDBJ databases">
        <title>Genome sequences of Xanthomonas arboricola from Serbia and Montenegro.</title>
        <authorList>
            <person name="Ilicic R."/>
            <person name="Jelusic A."/>
            <person name="Harrison J."/>
            <person name="Greer S."/>
            <person name="Grant M."/>
            <person name="Vicente J."/>
            <person name="Popovic Milovanovic T."/>
            <person name="Studholme D.J."/>
        </authorList>
    </citation>
    <scope>NUCLEOTIDE SEQUENCE</scope>
    <source>
        <strain evidence="1">Xp320</strain>
    </source>
</reference>
<evidence type="ECO:0000313" key="1">
    <source>
        <dbReference type="EMBL" id="MDN0289013.1"/>
    </source>
</evidence>
<comment type="caution">
    <text evidence="1">The sequence shown here is derived from an EMBL/GenBank/DDBJ whole genome shotgun (WGS) entry which is preliminary data.</text>
</comment>
<protein>
    <submittedName>
        <fullName evidence="1">Uncharacterized protein</fullName>
    </submittedName>
</protein>
<sequence>MTIKATALTLATAIELQPGAVFVADGHWYMRADVSDRADVETRQAAIPLSKGAEFHWLTSEKCLTLAKGYRYELRIIGPLQGPGKTEQGSLVWCNDGTLAVAMKNYFMAFTGVETKDVNIRAGTFSAFHWGAWVLDADGKEISPDPLFVIGADAENTGIHAKART</sequence>
<dbReference type="AlphaFoldDB" id="A0AAQ0W7L9"/>
<accession>A0AAQ0W7L9</accession>